<evidence type="ECO:0000256" key="2">
    <source>
        <dbReference type="ARBA" id="ARBA00022448"/>
    </source>
</evidence>
<keyword evidence="4 6" id="KW-1133">Transmembrane helix</keyword>
<feature type="transmembrane region" description="Helical" evidence="6">
    <location>
        <begin position="163"/>
        <end position="185"/>
    </location>
</feature>
<feature type="transmembrane region" description="Helical" evidence="6">
    <location>
        <begin position="197"/>
        <end position="216"/>
    </location>
</feature>
<dbReference type="InterPro" id="IPR036259">
    <property type="entry name" value="MFS_trans_sf"/>
</dbReference>
<evidence type="ECO:0000256" key="6">
    <source>
        <dbReference type="SAM" id="Phobius"/>
    </source>
</evidence>
<organism evidence="7 8">
    <name type="scientific">Aspergillus pseudodeflectus</name>
    <dbReference type="NCBI Taxonomy" id="176178"/>
    <lineage>
        <taxon>Eukaryota</taxon>
        <taxon>Fungi</taxon>
        <taxon>Dikarya</taxon>
        <taxon>Ascomycota</taxon>
        <taxon>Pezizomycotina</taxon>
        <taxon>Eurotiomycetes</taxon>
        <taxon>Eurotiomycetidae</taxon>
        <taxon>Eurotiales</taxon>
        <taxon>Aspergillaceae</taxon>
        <taxon>Aspergillus</taxon>
        <taxon>Aspergillus subgen. Nidulantes</taxon>
    </lineage>
</organism>
<feature type="transmembrane region" description="Helical" evidence="6">
    <location>
        <begin position="454"/>
        <end position="476"/>
    </location>
</feature>
<comment type="caution">
    <text evidence="7">The sequence shown here is derived from an EMBL/GenBank/DDBJ whole genome shotgun (WGS) entry which is preliminary data.</text>
</comment>
<dbReference type="Gene3D" id="1.20.1250.20">
    <property type="entry name" value="MFS general substrate transporter like domains"/>
    <property type="match status" value="1"/>
</dbReference>
<feature type="transmembrane region" description="Helical" evidence="6">
    <location>
        <begin position="63"/>
        <end position="80"/>
    </location>
</feature>
<dbReference type="Proteomes" id="UP001610444">
    <property type="component" value="Unassembled WGS sequence"/>
</dbReference>
<keyword evidence="2" id="KW-0813">Transport</keyword>
<feature type="transmembrane region" description="Helical" evidence="6">
    <location>
        <begin position="295"/>
        <end position="313"/>
    </location>
</feature>
<feature type="transmembrane region" description="Helical" evidence="6">
    <location>
        <begin position="333"/>
        <end position="353"/>
    </location>
</feature>
<evidence type="ECO:0000256" key="3">
    <source>
        <dbReference type="ARBA" id="ARBA00022692"/>
    </source>
</evidence>
<feature type="transmembrane region" description="Helical" evidence="6">
    <location>
        <begin position="360"/>
        <end position="381"/>
    </location>
</feature>
<evidence type="ECO:0000313" key="8">
    <source>
        <dbReference type="Proteomes" id="UP001610444"/>
    </source>
</evidence>
<keyword evidence="8" id="KW-1185">Reference proteome</keyword>
<keyword evidence="5 6" id="KW-0472">Membrane</keyword>
<dbReference type="GeneID" id="98163832"/>
<proteinExistence type="predicted"/>
<evidence type="ECO:0000256" key="5">
    <source>
        <dbReference type="ARBA" id="ARBA00023136"/>
    </source>
</evidence>
<protein>
    <submittedName>
        <fullName evidence="7">Permease of the major facilitator superfamily</fullName>
    </submittedName>
</protein>
<dbReference type="PANTHER" id="PTHR43791:SF63">
    <property type="entry name" value="HIGH AFFINITY CYSTEINE TRANSPORTER"/>
    <property type="match status" value="1"/>
</dbReference>
<sequence length="534" mass="58830">MALLKERSSVTVDPAAQGEALPREVRTVAARDADETLGLEHEFNSEAAAPPTAKESRRLNRKLYINLILLVCVINLMLFIDKATLGQAVFLGILDDLHISDGNYNNLNTLFYTGSGYIIGQLPAQRLIQRLPMSKYVSVTIFIWAVLIFAHCGATSYGSLIPLRLLLGLVESGMVPALEMTMGMFFVPHELHALQPLFWISCVGAPIPSGLLSYALLWSKASVAPWKLFMITTGGLTLLLAVFSWFWYPDNPAKARFLTPKERLQVITRVRNATRGSIEQKTFKKYQFYEALRDPISWLFALAAFALMLANNLSFQQSLILLSLGVGNLGSTLVTVAGGGFAVACAVVASLLMRLFPGYSAWWATLWVLPAIAGSIGMVALPWDRTIPLLACLLIAGNTFANTYITSLVWTSSSATGYTKKLTRNAMFMISYGVSNIISPQMWKSGGPRYYGTWIAQIVVSFCVTPLALHVVRVILKRRNAERKVWIAEQAVLGNFGDGVVDSLDAEGNVVQKKVDISVLDLTDLENKFFIYPL</sequence>
<keyword evidence="3 6" id="KW-0812">Transmembrane</keyword>
<reference evidence="7 8" key="1">
    <citation type="submission" date="2024-07" db="EMBL/GenBank/DDBJ databases">
        <title>Section-level genome sequencing and comparative genomics of Aspergillus sections Usti and Cavernicolus.</title>
        <authorList>
            <consortium name="Lawrence Berkeley National Laboratory"/>
            <person name="Nybo J.L."/>
            <person name="Vesth T.C."/>
            <person name="Theobald S."/>
            <person name="Frisvad J.C."/>
            <person name="Larsen T.O."/>
            <person name="Kjaerboelling I."/>
            <person name="Rothschild-Mancinelli K."/>
            <person name="Lyhne E.K."/>
            <person name="Kogle M.E."/>
            <person name="Barry K."/>
            <person name="Clum A."/>
            <person name="Na H."/>
            <person name="Ledsgaard L."/>
            <person name="Lin J."/>
            <person name="Lipzen A."/>
            <person name="Kuo A."/>
            <person name="Riley R."/>
            <person name="Mondo S."/>
            <person name="LaButti K."/>
            <person name="Haridas S."/>
            <person name="Pangalinan J."/>
            <person name="Salamov A.A."/>
            <person name="Simmons B.A."/>
            <person name="Magnuson J.K."/>
            <person name="Chen J."/>
            <person name="Drula E."/>
            <person name="Henrissat B."/>
            <person name="Wiebenga A."/>
            <person name="Lubbers R.J."/>
            <person name="Gomes A.C."/>
            <person name="Macurrencykelacurrency M.R."/>
            <person name="Stajich J."/>
            <person name="Grigoriev I.V."/>
            <person name="Mortensen U.H."/>
            <person name="De vries R.P."/>
            <person name="Baker S.E."/>
            <person name="Andersen M.R."/>
        </authorList>
    </citation>
    <scope>NUCLEOTIDE SEQUENCE [LARGE SCALE GENOMIC DNA]</scope>
    <source>
        <strain evidence="7 8">CBS 756.74</strain>
    </source>
</reference>
<name>A0ABR4JJB4_9EURO</name>
<comment type="subcellular location">
    <subcellularLocation>
        <location evidence="1">Membrane</location>
        <topology evidence="1">Multi-pass membrane protein</topology>
    </subcellularLocation>
</comment>
<dbReference type="RefSeq" id="XP_070893898.1">
    <property type="nucleotide sequence ID" value="XM_071048668.1"/>
</dbReference>
<evidence type="ECO:0000256" key="4">
    <source>
        <dbReference type="ARBA" id="ARBA00022989"/>
    </source>
</evidence>
<evidence type="ECO:0000256" key="1">
    <source>
        <dbReference type="ARBA" id="ARBA00004141"/>
    </source>
</evidence>
<accession>A0ABR4JJB4</accession>
<evidence type="ECO:0000313" key="7">
    <source>
        <dbReference type="EMBL" id="KAL2840129.1"/>
    </source>
</evidence>
<dbReference type="Pfam" id="PF07690">
    <property type="entry name" value="MFS_1"/>
    <property type="match status" value="1"/>
</dbReference>
<gene>
    <name evidence="7" type="ORF">BJX68DRAFT_279114</name>
</gene>
<dbReference type="PANTHER" id="PTHR43791">
    <property type="entry name" value="PERMEASE-RELATED"/>
    <property type="match status" value="1"/>
</dbReference>
<dbReference type="InterPro" id="IPR011701">
    <property type="entry name" value="MFS"/>
</dbReference>
<feature type="transmembrane region" description="Helical" evidence="6">
    <location>
        <begin position="136"/>
        <end position="157"/>
    </location>
</feature>
<feature type="transmembrane region" description="Helical" evidence="6">
    <location>
        <begin position="228"/>
        <end position="248"/>
    </location>
</feature>
<feature type="transmembrane region" description="Helical" evidence="6">
    <location>
        <begin position="387"/>
        <end position="410"/>
    </location>
</feature>
<dbReference type="EMBL" id="JBFXLR010000068">
    <property type="protein sequence ID" value="KAL2840129.1"/>
    <property type="molecule type" value="Genomic_DNA"/>
</dbReference>
<dbReference type="SUPFAM" id="SSF103473">
    <property type="entry name" value="MFS general substrate transporter"/>
    <property type="match status" value="1"/>
</dbReference>